<evidence type="ECO:0000313" key="3">
    <source>
        <dbReference type="EMBL" id="KLO14267.1"/>
    </source>
</evidence>
<evidence type="ECO:0000256" key="2">
    <source>
        <dbReference type="SAM" id="Phobius"/>
    </source>
</evidence>
<proteinExistence type="predicted"/>
<evidence type="ECO:0000256" key="1">
    <source>
        <dbReference type="SAM" id="MobiDB-lite"/>
    </source>
</evidence>
<keyword evidence="4" id="KW-1185">Reference proteome</keyword>
<protein>
    <submittedName>
        <fullName evidence="3">Uncharacterized protein</fullName>
    </submittedName>
</protein>
<evidence type="ECO:0000313" key="4">
    <source>
        <dbReference type="Proteomes" id="UP000053477"/>
    </source>
</evidence>
<feature type="compositionally biased region" description="Pro residues" evidence="1">
    <location>
        <begin position="149"/>
        <end position="167"/>
    </location>
</feature>
<feature type="compositionally biased region" description="Basic and acidic residues" evidence="1">
    <location>
        <begin position="88"/>
        <end position="97"/>
    </location>
</feature>
<keyword evidence="2" id="KW-0472">Membrane</keyword>
<gene>
    <name evidence="3" type="ORF">SCHPADRAFT_939679</name>
</gene>
<reference evidence="3 4" key="1">
    <citation type="submission" date="2015-04" db="EMBL/GenBank/DDBJ databases">
        <title>Complete genome sequence of Schizopora paradoxa KUC8140, a cosmopolitan wood degrader in East Asia.</title>
        <authorList>
            <consortium name="DOE Joint Genome Institute"/>
            <person name="Min B."/>
            <person name="Park H."/>
            <person name="Jang Y."/>
            <person name="Kim J.-J."/>
            <person name="Kim K.H."/>
            <person name="Pangilinan J."/>
            <person name="Lipzen A."/>
            <person name="Riley R."/>
            <person name="Grigoriev I.V."/>
            <person name="Spatafora J.W."/>
            <person name="Choi I.-G."/>
        </authorList>
    </citation>
    <scope>NUCLEOTIDE SEQUENCE [LARGE SCALE GENOMIC DNA]</scope>
    <source>
        <strain evidence="3 4">KUC8140</strain>
    </source>
</reference>
<dbReference type="Proteomes" id="UP000053477">
    <property type="component" value="Unassembled WGS sequence"/>
</dbReference>
<keyword evidence="2" id="KW-1133">Transmembrane helix</keyword>
<dbReference type="AlphaFoldDB" id="A0A0H2RRN7"/>
<name>A0A0H2RRN7_9AGAM</name>
<dbReference type="EMBL" id="KQ085946">
    <property type="protein sequence ID" value="KLO14267.1"/>
    <property type="molecule type" value="Genomic_DNA"/>
</dbReference>
<sequence length="167" mass="18797">MSESHRKKTNLMPKKMLVNILHMNVVLLSFVARTTARTILTRDDSGQTEHKLTAPHVIIVLSVLGALLIITCCGAMYQLNQIRRFNDDTERNNHPEDPPMYQNAFDDIKLDPEQDYGPTRASQPMVSDEPEEQDGRPLPSYETVAVPRPAKPPSYRPIASPPPALVR</sequence>
<dbReference type="InParanoid" id="A0A0H2RRN7"/>
<feature type="region of interest" description="Disordered" evidence="1">
    <location>
        <begin position="88"/>
        <end position="167"/>
    </location>
</feature>
<feature type="transmembrane region" description="Helical" evidence="2">
    <location>
        <begin position="52"/>
        <end position="77"/>
    </location>
</feature>
<keyword evidence="2" id="KW-0812">Transmembrane</keyword>
<accession>A0A0H2RRN7</accession>
<organism evidence="3 4">
    <name type="scientific">Schizopora paradoxa</name>
    <dbReference type="NCBI Taxonomy" id="27342"/>
    <lineage>
        <taxon>Eukaryota</taxon>
        <taxon>Fungi</taxon>
        <taxon>Dikarya</taxon>
        <taxon>Basidiomycota</taxon>
        <taxon>Agaricomycotina</taxon>
        <taxon>Agaricomycetes</taxon>
        <taxon>Hymenochaetales</taxon>
        <taxon>Schizoporaceae</taxon>
        <taxon>Schizopora</taxon>
    </lineage>
</organism>